<keyword evidence="5" id="KW-1185">Reference proteome</keyword>
<evidence type="ECO:0000313" key="4">
    <source>
        <dbReference type="EMBL" id="NXN52339.1"/>
    </source>
</evidence>
<keyword evidence="2" id="KW-0472">Membrane</keyword>
<comment type="caution">
    <text evidence="4">The sequence shown here is derived from an EMBL/GenBank/DDBJ whole genome shotgun (WGS) entry which is preliminary data.</text>
</comment>
<dbReference type="OrthoDB" id="9034619at2759"/>
<feature type="signal peptide" evidence="3">
    <location>
        <begin position="1"/>
        <end position="23"/>
    </location>
</feature>
<feature type="compositionally biased region" description="Basic and acidic residues" evidence="1">
    <location>
        <begin position="124"/>
        <end position="139"/>
    </location>
</feature>
<sequence>QPHAPSHPALLSPLFSLLLQTMAAVIALSVAVLALQQRLKSSHQIDAATTERMKQREECLNREVTRLLHEIERSAEETARLSASSWRWLVWTIVGALVLLALVCWLHRKRIFPSECCSEQEGSSSKEEKEKEKEEEGLKGLHSGGRSWATFTPSPMQGLPNKCKELKELVGDLLGVCQVVCKSSSMPQMYPGPGMDDTCEAWSIQESSIDYQLLVFLRPPPGHSFHLEPDTTGQLPARPSNIRVVLECVCWKKQLLRGTLCFLHHHEDKLPKDQR</sequence>
<evidence type="ECO:0000256" key="3">
    <source>
        <dbReference type="SAM" id="SignalP"/>
    </source>
</evidence>
<gene>
    <name evidence="4" type="primary">Itpripl1_1</name>
    <name evidence="4" type="ORF">RYNNIG_R15952</name>
</gene>
<name>A0A7L1JSR3_RYNNI</name>
<evidence type="ECO:0000256" key="1">
    <source>
        <dbReference type="SAM" id="MobiDB-lite"/>
    </source>
</evidence>
<evidence type="ECO:0000256" key="2">
    <source>
        <dbReference type="SAM" id="Phobius"/>
    </source>
</evidence>
<accession>A0A7L1JSR3</accession>
<dbReference type="EMBL" id="VXBH01002741">
    <property type="protein sequence ID" value="NXN52339.1"/>
    <property type="molecule type" value="Genomic_DNA"/>
</dbReference>
<protein>
    <submittedName>
        <fullName evidence="4">IPIL1 protein</fullName>
    </submittedName>
</protein>
<feature type="chain" id="PRO_5029676283" evidence="3">
    <location>
        <begin position="24"/>
        <end position="275"/>
    </location>
</feature>
<feature type="non-terminal residue" evidence="4">
    <location>
        <position position="1"/>
    </location>
</feature>
<feature type="region of interest" description="Disordered" evidence="1">
    <location>
        <begin position="119"/>
        <end position="152"/>
    </location>
</feature>
<keyword evidence="3" id="KW-0732">Signal</keyword>
<dbReference type="Proteomes" id="UP000525416">
    <property type="component" value="Unassembled WGS sequence"/>
</dbReference>
<reference evidence="4 5" key="1">
    <citation type="submission" date="2019-09" db="EMBL/GenBank/DDBJ databases">
        <title>Bird 10,000 Genomes (B10K) Project - Family phase.</title>
        <authorList>
            <person name="Zhang G."/>
        </authorList>
    </citation>
    <scope>NUCLEOTIDE SEQUENCE [LARGE SCALE GENOMIC DNA]</scope>
    <source>
        <strain evidence="4">B10K-DU-002-16</strain>
        <tissue evidence="4">Muscle</tissue>
    </source>
</reference>
<feature type="transmembrane region" description="Helical" evidence="2">
    <location>
        <begin position="14"/>
        <end position="35"/>
    </location>
</feature>
<evidence type="ECO:0000313" key="5">
    <source>
        <dbReference type="Proteomes" id="UP000525416"/>
    </source>
</evidence>
<dbReference type="AlphaFoldDB" id="A0A7L1JSR3"/>
<keyword evidence="2" id="KW-1133">Transmembrane helix</keyword>
<proteinExistence type="predicted"/>
<organism evidence="4 5">
    <name type="scientific">Rynchops niger</name>
    <name type="common">Black skimmer</name>
    <dbReference type="NCBI Taxonomy" id="227184"/>
    <lineage>
        <taxon>Eukaryota</taxon>
        <taxon>Metazoa</taxon>
        <taxon>Chordata</taxon>
        <taxon>Craniata</taxon>
        <taxon>Vertebrata</taxon>
        <taxon>Euteleostomi</taxon>
        <taxon>Archelosauria</taxon>
        <taxon>Archosauria</taxon>
        <taxon>Dinosauria</taxon>
        <taxon>Saurischia</taxon>
        <taxon>Theropoda</taxon>
        <taxon>Coelurosauria</taxon>
        <taxon>Aves</taxon>
        <taxon>Neognathae</taxon>
        <taxon>Neoaves</taxon>
        <taxon>Charadriiformes</taxon>
        <taxon>Laridae</taxon>
        <taxon>Rynchops</taxon>
    </lineage>
</organism>
<feature type="transmembrane region" description="Helical" evidence="2">
    <location>
        <begin position="88"/>
        <end position="108"/>
    </location>
</feature>
<keyword evidence="2" id="KW-0812">Transmembrane</keyword>
<feature type="non-terminal residue" evidence="4">
    <location>
        <position position="275"/>
    </location>
</feature>